<dbReference type="AlphaFoldDB" id="A0A1H6WLX8"/>
<reference evidence="3" key="1">
    <citation type="submission" date="2016-10" db="EMBL/GenBank/DDBJ databases">
        <authorList>
            <person name="Varghese N."/>
            <person name="Submissions S."/>
        </authorList>
    </citation>
    <scope>NUCLEOTIDE SEQUENCE [LARGE SCALE GENOMIC DNA]</scope>
    <source>
        <strain evidence="3">CGMCC 1.10218</strain>
    </source>
</reference>
<evidence type="ECO:0000313" key="3">
    <source>
        <dbReference type="Proteomes" id="UP000199223"/>
    </source>
</evidence>
<dbReference type="EMBL" id="FNZA01000004">
    <property type="protein sequence ID" value="SEJ13492.1"/>
    <property type="molecule type" value="Genomic_DNA"/>
</dbReference>
<evidence type="ECO:0000259" key="1">
    <source>
        <dbReference type="Pfam" id="PF08308"/>
    </source>
</evidence>
<proteinExistence type="predicted"/>
<dbReference type="Proteomes" id="UP000199223">
    <property type="component" value="Unassembled WGS sequence"/>
</dbReference>
<name>A0A1H6WLX8_9DEIO</name>
<protein>
    <submittedName>
        <fullName evidence="2">PEGA domain-containing protein</fullName>
    </submittedName>
</protein>
<dbReference type="OrthoDB" id="59928at2"/>
<dbReference type="InterPro" id="IPR013229">
    <property type="entry name" value="PEGA"/>
</dbReference>
<organism evidence="2 3">
    <name type="scientific">Deinococcus reticulitermitis</name>
    <dbReference type="NCBI Taxonomy" id="856736"/>
    <lineage>
        <taxon>Bacteria</taxon>
        <taxon>Thermotogati</taxon>
        <taxon>Deinococcota</taxon>
        <taxon>Deinococci</taxon>
        <taxon>Deinococcales</taxon>
        <taxon>Deinococcaceae</taxon>
        <taxon>Deinococcus</taxon>
    </lineage>
</organism>
<feature type="domain" description="PEGA" evidence="1">
    <location>
        <begin position="175"/>
        <end position="246"/>
    </location>
</feature>
<sequence length="329" mass="34409">MPLPSLPLRRGWVGAALLGAFLLSGCVPAPLRAQPNAQVRVVAGTLRAPLQTLTGEAVFAPPGPEELSVRTDRAAYVTVIVLPEQRWGADWSNTGAVVLPQVATQPGQALRVGVPPTLGFTQVYSVATLTPINLSGAAGRRSVSEVGRAVEAVTRALPAGSSNVAALQYRVSRLGTLRISASQPDARVSVAGRPVALLGLGTAVTVPNLPEGSVTVTVERGGFVTWSFPVTVEPDRVREVYAELRRPQPRQGVLRVTSVVRARVTVGGAGVGEVGPGQPLLFPWREGEDEVQLTAVESGARSTVRVRVRAGQVTSVSCTRSPEFVCTGG</sequence>
<accession>A0A1H6WLX8</accession>
<dbReference type="RefSeq" id="WP_092263871.1">
    <property type="nucleotide sequence ID" value="NZ_FNZA01000004.1"/>
</dbReference>
<keyword evidence="3" id="KW-1185">Reference proteome</keyword>
<dbReference type="Pfam" id="PF08308">
    <property type="entry name" value="PEGA"/>
    <property type="match status" value="1"/>
</dbReference>
<evidence type="ECO:0000313" key="2">
    <source>
        <dbReference type="EMBL" id="SEJ13492.1"/>
    </source>
</evidence>
<dbReference type="STRING" id="856736.SAMN04488058_10498"/>
<gene>
    <name evidence="2" type="ORF">SAMN04488058_10498</name>
</gene>